<evidence type="ECO:0000256" key="1">
    <source>
        <dbReference type="SAM" id="MobiDB-lite"/>
    </source>
</evidence>
<dbReference type="EMBL" id="VTPC01005432">
    <property type="protein sequence ID" value="KAF2896022.1"/>
    <property type="molecule type" value="Genomic_DNA"/>
</dbReference>
<proteinExistence type="predicted"/>
<dbReference type="AlphaFoldDB" id="A0A8K0GBR3"/>
<feature type="region of interest" description="Disordered" evidence="1">
    <location>
        <begin position="71"/>
        <end position="92"/>
    </location>
</feature>
<name>A0A8K0GBR3_IGNLU</name>
<sequence>MQTKKRRTTRETVKKEHYVNKEVKDFYQQVKQIRVNNKSIYCRNKEGLLLHEIREKLKRWAEYVEDLLNKEEEIEPETQTQTQENDPEQAEEAVNKVVKDTIKDLKNNKSAGEREILTDILK</sequence>
<organism evidence="2 3">
    <name type="scientific">Ignelater luminosus</name>
    <name type="common">Cucubano</name>
    <name type="synonym">Pyrophorus luminosus</name>
    <dbReference type="NCBI Taxonomy" id="2038154"/>
    <lineage>
        <taxon>Eukaryota</taxon>
        <taxon>Metazoa</taxon>
        <taxon>Ecdysozoa</taxon>
        <taxon>Arthropoda</taxon>
        <taxon>Hexapoda</taxon>
        <taxon>Insecta</taxon>
        <taxon>Pterygota</taxon>
        <taxon>Neoptera</taxon>
        <taxon>Endopterygota</taxon>
        <taxon>Coleoptera</taxon>
        <taxon>Polyphaga</taxon>
        <taxon>Elateriformia</taxon>
        <taxon>Elateroidea</taxon>
        <taxon>Elateridae</taxon>
        <taxon>Agrypninae</taxon>
        <taxon>Pyrophorini</taxon>
        <taxon>Ignelater</taxon>
    </lineage>
</organism>
<comment type="caution">
    <text evidence="2">The sequence shown here is derived from an EMBL/GenBank/DDBJ whole genome shotgun (WGS) entry which is preliminary data.</text>
</comment>
<evidence type="ECO:0000313" key="2">
    <source>
        <dbReference type="EMBL" id="KAF2896022.1"/>
    </source>
</evidence>
<accession>A0A8K0GBR3</accession>
<dbReference type="OrthoDB" id="6770619at2759"/>
<keyword evidence="3" id="KW-1185">Reference proteome</keyword>
<evidence type="ECO:0000313" key="3">
    <source>
        <dbReference type="Proteomes" id="UP000801492"/>
    </source>
</evidence>
<dbReference type="Proteomes" id="UP000801492">
    <property type="component" value="Unassembled WGS sequence"/>
</dbReference>
<protein>
    <submittedName>
        <fullName evidence="2">Uncharacterized protein</fullName>
    </submittedName>
</protein>
<reference evidence="2" key="1">
    <citation type="submission" date="2019-08" db="EMBL/GenBank/DDBJ databases">
        <title>The genome of the North American firefly Photinus pyralis.</title>
        <authorList>
            <consortium name="Photinus pyralis genome working group"/>
            <person name="Fallon T.R."/>
            <person name="Sander Lower S.E."/>
            <person name="Weng J.-K."/>
        </authorList>
    </citation>
    <scope>NUCLEOTIDE SEQUENCE</scope>
    <source>
        <strain evidence="2">TRF0915ILg1</strain>
        <tissue evidence="2">Whole body</tissue>
    </source>
</reference>
<gene>
    <name evidence="2" type="ORF">ILUMI_10152</name>
</gene>